<feature type="domain" description="Peptidoglycan binding-like" evidence="1">
    <location>
        <begin position="30"/>
        <end position="89"/>
    </location>
</feature>
<protein>
    <submittedName>
        <fullName evidence="2">Peptidoglycan-binding protein</fullName>
    </submittedName>
</protein>
<dbReference type="InterPro" id="IPR036366">
    <property type="entry name" value="PGBDSf"/>
</dbReference>
<organism evidence="2">
    <name type="scientific">Streptomyces sp. R44</name>
    <dbReference type="NCBI Taxonomy" id="3238633"/>
    <lineage>
        <taxon>Bacteria</taxon>
        <taxon>Bacillati</taxon>
        <taxon>Actinomycetota</taxon>
        <taxon>Actinomycetes</taxon>
        <taxon>Kitasatosporales</taxon>
        <taxon>Streptomycetaceae</taxon>
        <taxon>Streptomyces</taxon>
    </lineage>
</organism>
<evidence type="ECO:0000313" key="2">
    <source>
        <dbReference type="EMBL" id="XDQ71503.1"/>
    </source>
</evidence>
<dbReference type="EMBL" id="CP163444">
    <property type="protein sequence ID" value="XDQ71503.1"/>
    <property type="molecule type" value="Genomic_DNA"/>
</dbReference>
<name>A0AB39SW63_9ACTN</name>
<accession>A0AB39SW63</accession>
<evidence type="ECO:0000259" key="1">
    <source>
        <dbReference type="Pfam" id="PF01471"/>
    </source>
</evidence>
<gene>
    <name evidence="2" type="ORF">AB5J54_13650</name>
</gene>
<dbReference type="InterPro" id="IPR036365">
    <property type="entry name" value="PGBD-like_sf"/>
</dbReference>
<dbReference type="InterPro" id="IPR002477">
    <property type="entry name" value="Peptidoglycan-bd-like"/>
</dbReference>
<proteinExistence type="predicted"/>
<dbReference type="Gene3D" id="1.10.101.10">
    <property type="entry name" value="PGBD-like superfamily/PGBD"/>
    <property type="match status" value="1"/>
</dbReference>
<dbReference type="SUPFAM" id="SSF47090">
    <property type="entry name" value="PGBD-like"/>
    <property type="match status" value="1"/>
</dbReference>
<sequence>MSATAVAVTGLAGTASARPGAPYLSYGSQGEGVKCAQIAVNWANAYPVTLAEDGIWGERTQWGVVAFQRWKLGDSQADGIVGPNTGDKMLETLRQYNPETANYCYRYLPSH</sequence>
<dbReference type="AlphaFoldDB" id="A0AB39SW63"/>
<dbReference type="RefSeq" id="WP_369144192.1">
    <property type="nucleotide sequence ID" value="NZ_CP163444.1"/>
</dbReference>
<dbReference type="Pfam" id="PF01471">
    <property type="entry name" value="PG_binding_1"/>
    <property type="match status" value="1"/>
</dbReference>
<reference evidence="2" key="1">
    <citation type="submission" date="2024-07" db="EMBL/GenBank/DDBJ databases">
        <authorList>
            <person name="Yu S.T."/>
        </authorList>
    </citation>
    <scope>NUCLEOTIDE SEQUENCE</scope>
    <source>
        <strain evidence="2">R44</strain>
    </source>
</reference>